<keyword evidence="5" id="KW-0539">Nucleus</keyword>
<evidence type="ECO:0000256" key="1">
    <source>
        <dbReference type="ARBA" id="ARBA00004123"/>
    </source>
</evidence>
<dbReference type="InterPro" id="IPR007832">
    <property type="entry name" value="RNA_pol_Rpc34"/>
</dbReference>
<dbReference type="GO" id="GO:0005654">
    <property type="term" value="C:nucleoplasm"/>
    <property type="evidence" value="ECO:0007669"/>
    <property type="project" value="UniProtKB-ARBA"/>
</dbReference>
<protein>
    <submittedName>
        <fullName evidence="8">DNA-directed RNA polymerase III subunit RPC6</fullName>
    </submittedName>
</protein>
<dbReference type="Pfam" id="PF05158">
    <property type="entry name" value="RNA_pol_Rpc34"/>
    <property type="match status" value="2"/>
</dbReference>
<dbReference type="InterPro" id="IPR016049">
    <property type="entry name" value="RNA_pol_Rpc34-like"/>
</dbReference>
<comment type="subcellular location">
    <subcellularLocation>
        <location evidence="1">Nucleus</location>
    </subcellularLocation>
</comment>
<keyword evidence="4" id="KW-0804">Transcription</keyword>
<dbReference type="SUPFAM" id="SSF46785">
    <property type="entry name" value="Winged helix' DNA-binding domain"/>
    <property type="match status" value="1"/>
</dbReference>
<dbReference type="GO" id="GO:0005666">
    <property type="term" value="C:RNA polymerase III complex"/>
    <property type="evidence" value="ECO:0007669"/>
    <property type="project" value="InterPro"/>
</dbReference>
<evidence type="ECO:0000313" key="7">
    <source>
        <dbReference type="EMBL" id="CAL1148752.1"/>
    </source>
</evidence>
<name>A0A9P1G2V4_9DINO</name>
<evidence type="ECO:0000256" key="4">
    <source>
        <dbReference type="ARBA" id="ARBA00023163"/>
    </source>
</evidence>
<accession>A0A9P1G2V4</accession>
<evidence type="ECO:0000256" key="2">
    <source>
        <dbReference type="ARBA" id="ARBA00011038"/>
    </source>
</evidence>
<dbReference type="FunFam" id="1.10.10.10:FF:000116">
    <property type="entry name" value="DNA-directed RNA polymerase III subunit RPC6"/>
    <property type="match status" value="1"/>
</dbReference>
<reference evidence="7" key="2">
    <citation type="submission" date="2024-04" db="EMBL/GenBank/DDBJ databases">
        <authorList>
            <person name="Chen Y."/>
            <person name="Shah S."/>
            <person name="Dougan E. K."/>
            <person name="Thang M."/>
            <person name="Chan C."/>
        </authorList>
    </citation>
    <scope>NUCLEOTIDE SEQUENCE [LARGE SCALE GENOMIC DNA]</scope>
</reference>
<dbReference type="EMBL" id="CAMXCT020002068">
    <property type="protein sequence ID" value="CAL1148752.1"/>
    <property type="molecule type" value="Genomic_DNA"/>
</dbReference>
<comment type="similarity">
    <text evidence="2">Belongs to the eukaryotic RPC34/RPC39 RNA polymerase subunit family.</text>
</comment>
<evidence type="ECO:0000313" key="6">
    <source>
        <dbReference type="EMBL" id="CAI3995377.1"/>
    </source>
</evidence>
<dbReference type="Proteomes" id="UP001152797">
    <property type="component" value="Unassembled WGS sequence"/>
</dbReference>
<organism evidence="6">
    <name type="scientific">Cladocopium goreaui</name>
    <dbReference type="NCBI Taxonomy" id="2562237"/>
    <lineage>
        <taxon>Eukaryota</taxon>
        <taxon>Sar</taxon>
        <taxon>Alveolata</taxon>
        <taxon>Dinophyceae</taxon>
        <taxon>Suessiales</taxon>
        <taxon>Symbiodiniaceae</taxon>
        <taxon>Cladocopium</taxon>
    </lineage>
</organism>
<evidence type="ECO:0000256" key="5">
    <source>
        <dbReference type="ARBA" id="ARBA00023242"/>
    </source>
</evidence>
<evidence type="ECO:0000313" key="9">
    <source>
        <dbReference type="Proteomes" id="UP001152797"/>
    </source>
</evidence>
<dbReference type="OrthoDB" id="613763at2759"/>
<evidence type="ECO:0000313" key="8">
    <source>
        <dbReference type="EMBL" id="CAL4782689.1"/>
    </source>
</evidence>
<dbReference type="Gene3D" id="1.10.10.10">
    <property type="entry name" value="Winged helix-like DNA-binding domain superfamily/Winged helix DNA-binding domain"/>
    <property type="match status" value="1"/>
</dbReference>
<dbReference type="EMBL" id="CAMXCT010002068">
    <property type="protein sequence ID" value="CAI3995377.1"/>
    <property type="molecule type" value="Genomic_DNA"/>
</dbReference>
<keyword evidence="9" id="KW-1185">Reference proteome</keyword>
<dbReference type="GO" id="GO:0005737">
    <property type="term" value="C:cytoplasm"/>
    <property type="evidence" value="ECO:0007669"/>
    <property type="project" value="UniProtKB-ARBA"/>
</dbReference>
<dbReference type="EMBL" id="CAMXCT030002068">
    <property type="protein sequence ID" value="CAL4782689.1"/>
    <property type="molecule type" value="Genomic_DNA"/>
</dbReference>
<comment type="caution">
    <text evidence="6">The sequence shown here is derived from an EMBL/GenBank/DDBJ whole genome shotgun (WGS) entry which is preliminary data.</text>
</comment>
<dbReference type="GO" id="GO:0006383">
    <property type="term" value="P:transcription by RNA polymerase III"/>
    <property type="evidence" value="ECO:0007669"/>
    <property type="project" value="InterPro"/>
</dbReference>
<reference evidence="6" key="1">
    <citation type="submission" date="2022-10" db="EMBL/GenBank/DDBJ databases">
        <authorList>
            <person name="Chen Y."/>
            <person name="Dougan E. K."/>
            <person name="Chan C."/>
            <person name="Rhodes N."/>
            <person name="Thang M."/>
        </authorList>
    </citation>
    <scope>NUCLEOTIDE SEQUENCE</scope>
</reference>
<dbReference type="InterPro" id="IPR036388">
    <property type="entry name" value="WH-like_DNA-bd_sf"/>
</dbReference>
<sequence length="347" mass="39360">MSDLDETALRTLVPAILDKANLEPGEVAKWSLLLVLQPALAAGYEMPWDPVTAKEPYYDQEMYNYIAERPGGVSLEVNHLLNQWLLELVPAGGNNFIVKAIPVHLADKLRRLDDTTRQVYQQIEKAGDRGAWSKSLKDQTKLQQHTITKATKELMKMQLIKEVKSVQNRNRKVFMLIDLEPSKEVSGGTWYKDGEFNTSYVETLREHCLTFLEKNPGRPVPLADIHRYVMQHPGPQVPTEDDISCIMKTLELDEEVTSAVSATGQRVFMKMRKGAFATHFDLFAARLPNFLQPAEAVPGQMLVPCICCPLRNECKAGGRVCPEKCEYLTRWLQKDEPAQTEDSMVDW</sequence>
<evidence type="ECO:0000256" key="3">
    <source>
        <dbReference type="ARBA" id="ARBA00022478"/>
    </source>
</evidence>
<proteinExistence type="inferred from homology"/>
<gene>
    <name evidence="6" type="ORF">C1SCF055_LOCUS21948</name>
</gene>
<dbReference type="PANTHER" id="PTHR12780">
    <property type="entry name" value="RNA POLYMERASE III DNA DIRECTED , 39KD SUBUNIT-RELATED"/>
    <property type="match status" value="1"/>
</dbReference>
<keyword evidence="3 8" id="KW-0240">DNA-directed RNA polymerase</keyword>
<dbReference type="InterPro" id="IPR036390">
    <property type="entry name" value="WH_DNA-bd_sf"/>
</dbReference>
<dbReference type="AlphaFoldDB" id="A0A9P1G2V4"/>